<dbReference type="STRING" id="742767.HMPREF9456_01184"/>
<comment type="caution">
    <text evidence="1">The sequence shown here is derived from an EMBL/GenBank/DDBJ whole genome shotgun (WGS) entry which is preliminary data.</text>
</comment>
<dbReference type="HOGENOM" id="CLU_3232799_0_0_10"/>
<organism evidence="1 2">
    <name type="scientific">Dysgonomonas mossii DSM 22836</name>
    <dbReference type="NCBI Taxonomy" id="742767"/>
    <lineage>
        <taxon>Bacteria</taxon>
        <taxon>Pseudomonadati</taxon>
        <taxon>Bacteroidota</taxon>
        <taxon>Bacteroidia</taxon>
        <taxon>Bacteroidales</taxon>
        <taxon>Dysgonomonadaceae</taxon>
        <taxon>Dysgonomonas</taxon>
    </lineage>
</organism>
<gene>
    <name evidence="1" type="ORF">HMPREF9456_01184</name>
</gene>
<evidence type="ECO:0000313" key="1">
    <source>
        <dbReference type="EMBL" id="EGK04156.1"/>
    </source>
</evidence>
<keyword evidence="2" id="KW-1185">Reference proteome</keyword>
<accession>F8WYY3</accession>
<proteinExistence type="predicted"/>
<name>F8WYY3_9BACT</name>
<dbReference type="AlphaFoldDB" id="F8WYY3"/>
<protein>
    <submittedName>
        <fullName evidence="1">Uncharacterized protein</fullName>
    </submittedName>
</protein>
<dbReference type="EMBL" id="ADLW01000004">
    <property type="protein sequence ID" value="EGK04156.1"/>
    <property type="molecule type" value="Genomic_DNA"/>
</dbReference>
<reference evidence="1 2" key="1">
    <citation type="submission" date="2011-04" db="EMBL/GenBank/DDBJ databases">
        <title>The Genome Sequence of Dysgonomonas mossii DSM 22836.</title>
        <authorList>
            <consortium name="The Broad Institute Genome Sequencing Platform"/>
            <person name="Earl A."/>
            <person name="Ward D."/>
            <person name="Feldgarden M."/>
            <person name="Gevers D."/>
            <person name="Pudlo N."/>
            <person name="Martens E."/>
            <person name="Allen-Vercoe E."/>
            <person name="Young S.K."/>
            <person name="Zeng Q."/>
            <person name="Gargeya S."/>
            <person name="Fitzgerald M."/>
            <person name="Haas B."/>
            <person name="Abouelleil A."/>
            <person name="Alvarado L."/>
            <person name="Arachchi H.M."/>
            <person name="Berlin A."/>
            <person name="Brown A."/>
            <person name="Chapman S.B."/>
            <person name="Chen Z."/>
            <person name="Dunbar C."/>
            <person name="Freedman E."/>
            <person name="Gearin G."/>
            <person name="Gellesch M."/>
            <person name="Goldberg J."/>
            <person name="Griggs A."/>
            <person name="Gujja S."/>
            <person name="Heiman D."/>
            <person name="Howarth C."/>
            <person name="Larson L."/>
            <person name="Lui A."/>
            <person name="MacDonald P.J.P."/>
            <person name="Mehta T."/>
            <person name="Montmayeur A."/>
            <person name="Murphy C."/>
            <person name="Neiman D."/>
            <person name="Pearson M."/>
            <person name="Priest M."/>
            <person name="Roberts A."/>
            <person name="Saif S."/>
            <person name="Shea T."/>
            <person name="Shenoy N."/>
            <person name="Sisk P."/>
            <person name="Stolte C."/>
            <person name="Sykes S."/>
            <person name="Yandava C."/>
            <person name="Wortman J."/>
            <person name="Nusbaum C."/>
            <person name="Birren B."/>
        </authorList>
    </citation>
    <scope>NUCLEOTIDE SEQUENCE [LARGE SCALE GENOMIC DNA]</scope>
    <source>
        <strain evidence="1 2">DSM 22836</strain>
    </source>
</reference>
<evidence type="ECO:0000313" key="2">
    <source>
        <dbReference type="Proteomes" id="UP000006420"/>
    </source>
</evidence>
<dbReference type="Proteomes" id="UP000006420">
    <property type="component" value="Unassembled WGS sequence"/>
</dbReference>
<sequence>MKIQVFLMLNLNQDLFKNIQNITFAFSILYSKFRVDQDFIEYE</sequence>